<reference evidence="1 2" key="1">
    <citation type="journal article" date="2016" name="Nat. Commun.">
        <title>Thousands of microbial genomes shed light on interconnected biogeochemical processes in an aquifer system.</title>
        <authorList>
            <person name="Anantharaman K."/>
            <person name="Brown C.T."/>
            <person name="Hug L.A."/>
            <person name="Sharon I."/>
            <person name="Castelle C.J."/>
            <person name="Probst A.J."/>
            <person name="Thomas B.C."/>
            <person name="Singh A."/>
            <person name="Wilkins M.J."/>
            <person name="Karaoz U."/>
            <person name="Brodie E.L."/>
            <person name="Williams K.H."/>
            <person name="Hubbard S.S."/>
            <person name="Banfield J.F."/>
        </authorList>
    </citation>
    <scope>NUCLEOTIDE SEQUENCE [LARGE SCALE GENOMIC DNA]</scope>
</reference>
<dbReference type="EMBL" id="MGAK01000013">
    <property type="protein sequence ID" value="OGK44721.1"/>
    <property type="molecule type" value="Genomic_DNA"/>
</dbReference>
<evidence type="ECO:0000313" key="2">
    <source>
        <dbReference type="Proteomes" id="UP000179072"/>
    </source>
</evidence>
<gene>
    <name evidence="1" type="ORF">A2957_00085</name>
</gene>
<comment type="caution">
    <text evidence="1">The sequence shown here is derived from an EMBL/GenBank/DDBJ whole genome shotgun (WGS) entry which is preliminary data.</text>
</comment>
<organism evidence="1 2">
    <name type="scientific">Candidatus Roizmanbacteria bacterium RIFCSPLOWO2_01_FULL_38_11</name>
    <dbReference type="NCBI Taxonomy" id="1802060"/>
    <lineage>
        <taxon>Bacteria</taxon>
        <taxon>Candidatus Roizmaniibacteriota</taxon>
    </lineage>
</organism>
<protein>
    <submittedName>
        <fullName evidence="1">Uncharacterized protein</fullName>
    </submittedName>
</protein>
<dbReference type="Proteomes" id="UP000179072">
    <property type="component" value="Unassembled WGS sequence"/>
</dbReference>
<dbReference type="AlphaFoldDB" id="A0A1F7IMZ0"/>
<evidence type="ECO:0000313" key="1">
    <source>
        <dbReference type="EMBL" id="OGK44721.1"/>
    </source>
</evidence>
<sequence length="61" mass="7070">MNIQQANPITLAKLSLRTTPFTNTVWDVSLMKKFITPKWPYELYKGSLLNDFLSVFFSKVS</sequence>
<proteinExistence type="predicted"/>
<dbReference type="STRING" id="1802060.A2957_00085"/>
<name>A0A1F7IMZ0_9BACT</name>
<accession>A0A1F7IMZ0</accession>